<dbReference type="RefSeq" id="WP_027472095.1">
    <property type="nucleotide sequence ID" value="NZ_BAMD01000018.1"/>
</dbReference>
<protein>
    <submittedName>
        <fullName evidence="1">Uncharacterized protein</fullName>
    </submittedName>
</protein>
<proteinExistence type="predicted"/>
<dbReference type="Proteomes" id="UP000019402">
    <property type="component" value="Unassembled WGS sequence"/>
</dbReference>
<sequence>MARNKSNDKLVFSWEHPYQLNYFAHLYGKNEEVEKFLRRHCANGSLENKTHLEVFEMIEEELGFPIP</sequence>
<name>W7YLD6_9BACT</name>
<organism evidence="1 2">
    <name type="scientific">Saccharicrinis fermentans DSM 9555 = JCM 21142</name>
    <dbReference type="NCBI Taxonomy" id="869213"/>
    <lineage>
        <taxon>Bacteria</taxon>
        <taxon>Pseudomonadati</taxon>
        <taxon>Bacteroidota</taxon>
        <taxon>Bacteroidia</taxon>
        <taxon>Marinilabiliales</taxon>
        <taxon>Marinilabiliaceae</taxon>
        <taxon>Saccharicrinis</taxon>
    </lineage>
</organism>
<evidence type="ECO:0000313" key="1">
    <source>
        <dbReference type="EMBL" id="GAF03164.1"/>
    </source>
</evidence>
<reference evidence="1 2" key="1">
    <citation type="journal article" date="2014" name="Genome Announc.">
        <title>Draft Genome Sequence of Cytophaga fermentans JCM 21142T, a Facultative Anaerobe Isolated from Marine Mud.</title>
        <authorList>
            <person name="Starns D."/>
            <person name="Oshima K."/>
            <person name="Suda W."/>
            <person name="Iino T."/>
            <person name="Yuki M."/>
            <person name="Inoue J."/>
            <person name="Kitamura K."/>
            <person name="Iida T."/>
            <person name="Darby A."/>
            <person name="Hattori M."/>
            <person name="Ohkuma M."/>
        </authorList>
    </citation>
    <scope>NUCLEOTIDE SEQUENCE [LARGE SCALE GENOMIC DNA]</scope>
    <source>
        <strain evidence="1 2">JCM 21142</strain>
    </source>
</reference>
<comment type="caution">
    <text evidence="1">The sequence shown here is derived from an EMBL/GenBank/DDBJ whole genome shotgun (WGS) entry which is preliminary data.</text>
</comment>
<dbReference type="OrthoDB" id="1122500at2"/>
<accession>W7YLD6</accession>
<keyword evidence="2" id="KW-1185">Reference proteome</keyword>
<dbReference type="EMBL" id="BAMD01000018">
    <property type="protein sequence ID" value="GAF03164.1"/>
    <property type="molecule type" value="Genomic_DNA"/>
</dbReference>
<evidence type="ECO:0000313" key="2">
    <source>
        <dbReference type="Proteomes" id="UP000019402"/>
    </source>
</evidence>
<dbReference type="AlphaFoldDB" id="W7YLD6"/>
<gene>
    <name evidence="1" type="ORF">JCM21142_41829</name>
</gene>